<keyword evidence="2" id="KW-1185">Reference proteome</keyword>
<proteinExistence type="predicted"/>
<name>A0AC61RPJ1_9FIRM</name>
<reference evidence="1" key="1">
    <citation type="submission" date="2019-04" db="EMBL/GenBank/DDBJ databases">
        <title>Microbes associate with the intestines of laboratory mice.</title>
        <authorList>
            <person name="Navarre W."/>
            <person name="Wong E."/>
            <person name="Huang K."/>
            <person name="Tropini C."/>
            <person name="Ng K."/>
            <person name="Yu B."/>
        </authorList>
    </citation>
    <scope>NUCLEOTIDE SEQUENCE</scope>
    <source>
        <strain evidence="1">NM01_1-7b</strain>
    </source>
</reference>
<organism evidence="1 2">
    <name type="scientific">Petralouisia muris</name>
    <dbReference type="NCBI Taxonomy" id="3032872"/>
    <lineage>
        <taxon>Bacteria</taxon>
        <taxon>Bacillati</taxon>
        <taxon>Bacillota</taxon>
        <taxon>Clostridia</taxon>
        <taxon>Lachnospirales</taxon>
        <taxon>Lachnospiraceae</taxon>
        <taxon>Petralouisia</taxon>
    </lineage>
</organism>
<accession>A0AC61RPJ1</accession>
<dbReference type="EMBL" id="SRYA01000077">
    <property type="protein sequence ID" value="TGY90951.1"/>
    <property type="molecule type" value="Genomic_DNA"/>
</dbReference>
<dbReference type="Proteomes" id="UP000304953">
    <property type="component" value="Unassembled WGS sequence"/>
</dbReference>
<sequence>MEIVDVRKEVLEEVDLMGRKGYFTELRVDKETVPEGMHCYELRHGDDGGFPVSVEENVRVNYFGAVLLAEELELGEEKALQFGYEDFGYTGEQMYLSQVIGGREPGSFKDGKELAEFVKETFPITEEEGQKLVGYMEGHGYLLGHMDGEMFRGDLCNGQDKVDWEPYTIDDAVDAVAEWNFEMLKDAEAAVTNPKDMIDFANKKSCLDSLREDEQILDKMFDRTKYGKEIDALAVTLAEALIEDMSREGGIDAAVRKMTDQIKAGEDLLPDVSPALKKNGGRSR</sequence>
<protein>
    <submittedName>
        <fullName evidence="1">Uncharacterized protein</fullName>
    </submittedName>
</protein>
<evidence type="ECO:0000313" key="1">
    <source>
        <dbReference type="EMBL" id="TGY90951.1"/>
    </source>
</evidence>
<gene>
    <name evidence="1" type="ORF">E5329_23590</name>
</gene>
<evidence type="ECO:0000313" key="2">
    <source>
        <dbReference type="Proteomes" id="UP000304953"/>
    </source>
</evidence>
<comment type="caution">
    <text evidence="1">The sequence shown here is derived from an EMBL/GenBank/DDBJ whole genome shotgun (WGS) entry which is preliminary data.</text>
</comment>